<evidence type="ECO:0000256" key="11">
    <source>
        <dbReference type="SAM" id="Coils"/>
    </source>
</evidence>
<evidence type="ECO:0000259" key="15">
    <source>
        <dbReference type="PROSITE" id="PS51195"/>
    </source>
</evidence>
<keyword evidence="5 10" id="KW-0067">ATP-binding</keyword>
<dbReference type="PROSITE" id="PS51195">
    <property type="entry name" value="Q_MOTIF"/>
    <property type="match status" value="1"/>
</dbReference>
<proteinExistence type="inferred from homology"/>
<reference evidence="16" key="1">
    <citation type="submission" date="2022-10" db="EMBL/GenBank/DDBJ databases">
        <title>Novel sulphate-reducing endosymbionts in the free-living metamonad Anaeramoeba.</title>
        <authorList>
            <person name="Jerlstrom-Hultqvist J."/>
            <person name="Cepicka I."/>
            <person name="Gallot-Lavallee L."/>
            <person name="Salas-Leiva D."/>
            <person name="Curtis B.A."/>
            <person name="Zahonova K."/>
            <person name="Pipaliya S."/>
            <person name="Dacks J."/>
            <person name="Roger A.J."/>
        </authorList>
    </citation>
    <scope>NUCLEOTIDE SEQUENCE</scope>
    <source>
        <strain evidence="16">BMAN</strain>
    </source>
</reference>
<dbReference type="CDD" id="cd18787">
    <property type="entry name" value="SF2_C_DEAD"/>
    <property type="match status" value="1"/>
</dbReference>
<accession>A0A9Q0LV33</accession>
<dbReference type="InterPro" id="IPR011545">
    <property type="entry name" value="DEAD/DEAH_box_helicase_dom"/>
</dbReference>
<evidence type="ECO:0000256" key="9">
    <source>
        <dbReference type="PROSITE-ProRule" id="PRU00552"/>
    </source>
</evidence>
<evidence type="ECO:0000256" key="3">
    <source>
        <dbReference type="ARBA" id="ARBA00022801"/>
    </source>
</evidence>
<dbReference type="InterPro" id="IPR044765">
    <property type="entry name" value="DDX47/Rrp3_DEADc"/>
</dbReference>
<dbReference type="OrthoDB" id="10261904at2759"/>
<dbReference type="InterPro" id="IPR050079">
    <property type="entry name" value="DEAD_box_RNA_helicase"/>
</dbReference>
<dbReference type="GO" id="GO:0003723">
    <property type="term" value="F:RNA binding"/>
    <property type="evidence" value="ECO:0007669"/>
    <property type="project" value="UniProtKB-KW"/>
</dbReference>
<dbReference type="InterPro" id="IPR014001">
    <property type="entry name" value="Helicase_ATP-bd"/>
</dbReference>
<dbReference type="CDD" id="cd17954">
    <property type="entry name" value="DEADc_DDX47"/>
    <property type="match status" value="1"/>
</dbReference>
<dbReference type="Proteomes" id="UP001149090">
    <property type="component" value="Unassembled WGS sequence"/>
</dbReference>
<gene>
    <name evidence="16" type="ORF">M0811_05515</name>
</gene>
<evidence type="ECO:0000256" key="10">
    <source>
        <dbReference type="RuleBase" id="RU000492"/>
    </source>
</evidence>
<organism evidence="16 17">
    <name type="scientific">Anaeramoeba ignava</name>
    <name type="common">Anaerobic marine amoeba</name>
    <dbReference type="NCBI Taxonomy" id="1746090"/>
    <lineage>
        <taxon>Eukaryota</taxon>
        <taxon>Metamonada</taxon>
        <taxon>Anaeramoebidae</taxon>
        <taxon>Anaeramoeba</taxon>
    </lineage>
</organism>
<dbReference type="PROSITE" id="PS51194">
    <property type="entry name" value="HELICASE_CTER"/>
    <property type="match status" value="1"/>
</dbReference>
<protein>
    <submittedName>
        <fullName evidence="16">Uncharacterized protein</fullName>
    </submittedName>
</protein>
<comment type="similarity">
    <text evidence="8">Belongs to the DEAD box helicase family. DDX47/RRP3 subfamily.</text>
</comment>
<dbReference type="InterPro" id="IPR000629">
    <property type="entry name" value="RNA-helicase_DEAD-box_CS"/>
</dbReference>
<keyword evidence="7" id="KW-0539">Nucleus</keyword>
<keyword evidence="11" id="KW-0175">Coiled coil</keyword>
<dbReference type="GO" id="GO:0005634">
    <property type="term" value="C:nucleus"/>
    <property type="evidence" value="ECO:0007669"/>
    <property type="project" value="UniProtKB-SubCell"/>
</dbReference>
<dbReference type="Pfam" id="PF00270">
    <property type="entry name" value="DEAD"/>
    <property type="match status" value="1"/>
</dbReference>
<dbReference type="GO" id="GO:0005524">
    <property type="term" value="F:ATP binding"/>
    <property type="evidence" value="ECO:0007669"/>
    <property type="project" value="UniProtKB-KW"/>
</dbReference>
<keyword evidence="17" id="KW-1185">Reference proteome</keyword>
<dbReference type="InterPro" id="IPR001650">
    <property type="entry name" value="Helicase_C-like"/>
</dbReference>
<keyword evidence="6" id="KW-0694">RNA-binding</keyword>
<evidence type="ECO:0000313" key="17">
    <source>
        <dbReference type="Proteomes" id="UP001149090"/>
    </source>
</evidence>
<keyword evidence="4 10" id="KW-0347">Helicase</keyword>
<evidence type="ECO:0000256" key="1">
    <source>
        <dbReference type="ARBA" id="ARBA00004123"/>
    </source>
</evidence>
<evidence type="ECO:0000256" key="2">
    <source>
        <dbReference type="ARBA" id="ARBA00022741"/>
    </source>
</evidence>
<evidence type="ECO:0000259" key="14">
    <source>
        <dbReference type="PROSITE" id="PS51194"/>
    </source>
</evidence>
<dbReference type="GO" id="GO:0005829">
    <property type="term" value="C:cytosol"/>
    <property type="evidence" value="ECO:0007669"/>
    <property type="project" value="TreeGrafter"/>
</dbReference>
<feature type="domain" description="Helicase ATP-binding" evidence="13">
    <location>
        <begin position="146"/>
        <end position="317"/>
    </location>
</feature>
<evidence type="ECO:0000313" key="16">
    <source>
        <dbReference type="EMBL" id="KAJ5077825.1"/>
    </source>
</evidence>
<evidence type="ECO:0000256" key="8">
    <source>
        <dbReference type="ARBA" id="ARBA00024350"/>
    </source>
</evidence>
<evidence type="ECO:0000259" key="13">
    <source>
        <dbReference type="PROSITE" id="PS51192"/>
    </source>
</evidence>
<dbReference type="PANTHER" id="PTHR47959">
    <property type="entry name" value="ATP-DEPENDENT RNA HELICASE RHLE-RELATED"/>
    <property type="match status" value="1"/>
</dbReference>
<dbReference type="OMA" id="GIGIKCC"/>
<feature type="domain" description="DEAD-box RNA helicase Q" evidence="15">
    <location>
        <begin position="115"/>
        <end position="143"/>
    </location>
</feature>
<dbReference type="SMART" id="SM00487">
    <property type="entry name" value="DEXDc"/>
    <property type="match status" value="1"/>
</dbReference>
<dbReference type="GO" id="GO:0016787">
    <property type="term" value="F:hydrolase activity"/>
    <property type="evidence" value="ECO:0007669"/>
    <property type="project" value="UniProtKB-KW"/>
</dbReference>
<comment type="caution">
    <text evidence="16">The sequence shown here is derived from an EMBL/GenBank/DDBJ whole genome shotgun (WGS) entry which is preliminary data.</text>
</comment>
<dbReference type="Pfam" id="PF00271">
    <property type="entry name" value="Helicase_C"/>
    <property type="match status" value="1"/>
</dbReference>
<dbReference type="InterPro" id="IPR027417">
    <property type="entry name" value="P-loop_NTPase"/>
</dbReference>
<comment type="subcellular location">
    <subcellularLocation>
        <location evidence="1">Nucleus</location>
    </subcellularLocation>
</comment>
<feature type="compositionally biased region" description="Basic residues" evidence="12">
    <location>
        <begin position="511"/>
        <end position="527"/>
    </location>
</feature>
<evidence type="ECO:0000256" key="7">
    <source>
        <dbReference type="ARBA" id="ARBA00023242"/>
    </source>
</evidence>
<name>A0A9Q0LV33_ANAIG</name>
<sequence>MMENNKIKRLKPKVKPKLKFSQILINDLEKPREKQTEINQEFEIEKQTEFKKQIENKNVVKINGLKENEMNRINKIKENEMNRINKIKENEMNRINEIKQNEIEDKKPNEEQKGDNFEELGLCPQLVQACKDIKFQKPTEIQQQAIPHALKGRDIIGLAQTGSGKTAAFVLPILQFLLETPEPYFACIISPTRELAFQISEQVRALGANILVKCAVLVGGIDMVSQAIALAKKPHIIVATPGRLSDHLENTKGFNLRNLKVLVLDEADKLLNMDFQESLTKILKMIPKNRKTYLYSATMTSSVEKLQRASLINPVKVEVCEKYSTVDTLIQQYVFIPNKYRETYIVYILNELVGNSIIIFSTKCQSVQKIALILRNLGFKAVPLHGKMTQTKRLASLNKFVSGNADILIATDVASRGLDIPNVDIVINFDIPVTVKTYIHRVGRTARAGKSGRAINIVTQYDVEFFQKVESGLGFKMKEYTLQENLVLSLYERVLEAEKHANKELKEQNLSRKRQNRSKKFTKSNQK</sequence>
<dbReference type="PROSITE" id="PS00039">
    <property type="entry name" value="DEAD_ATP_HELICASE"/>
    <property type="match status" value="1"/>
</dbReference>
<evidence type="ECO:0000256" key="4">
    <source>
        <dbReference type="ARBA" id="ARBA00022806"/>
    </source>
</evidence>
<dbReference type="GO" id="GO:0003724">
    <property type="term" value="F:RNA helicase activity"/>
    <property type="evidence" value="ECO:0007669"/>
    <property type="project" value="InterPro"/>
</dbReference>
<evidence type="ECO:0000256" key="12">
    <source>
        <dbReference type="SAM" id="MobiDB-lite"/>
    </source>
</evidence>
<dbReference type="PROSITE" id="PS51192">
    <property type="entry name" value="HELICASE_ATP_BIND_1"/>
    <property type="match status" value="1"/>
</dbReference>
<feature type="region of interest" description="Disordered" evidence="12">
    <location>
        <begin position="503"/>
        <end position="527"/>
    </location>
</feature>
<keyword evidence="3 10" id="KW-0378">Hydrolase</keyword>
<dbReference type="EMBL" id="JAPDFW010000056">
    <property type="protein sequence ID" value="KAJ5077825.1"/>
    <property type="molecule type" value="Genomic_DNA"/>
</dbReference>
<feature type="domain" description="Helicase C-terminal" evidence="14">
    <location>
        <begin position="328"/>
        <end position="488"/>
    </location>
</feature>
<dbReference type="InterPro" id="IPR014014">
    <property type="entry name" value="RNA_helicase_DEAD_Q_motif"/>
</dbReference>
<feature type="coiled-coil region" evidence="11">
    <location>
        <begin position="70"/>
        <end position="101"/>
    </location>
</feature>
<dbReference type="AlphaFoldDB" id="A0A9Q0LV33"/>
<dbReference type="SMART" id="SM00490">
    <property type="entry name" value="HELICc"/>
    <property type="match status" value="1"/>
</dbReference>
<dbReference type="Gene3D" id="3.40.50.300">
    <property type="entry name" value="P-loop containing nucleotide triphosphate hydrolases"/>
    <property type="match status" value="2"/>
</dbReference>
<dbReference type="SUPFAM" id="SSF52540">
    <property type="entry name" value="P-loop containing nucleoside triphosphate hydrolases"/>
    <property type="match status" value="2"/>
</dbReference>
<feature type="short sequence motif" description="Q motif" evidence="9">
    <location>
        <begin position="115"/>
        <end position="143"/>
    </location>
</feature>
<evidence type="ECO:0000256" key="5">
    <source>
        <dbReference type="ARBA" id="ARBA00022840"/>
    </source>
</evidence>
<keyword evidence="2 10" id="KW-0547">Nucleotide-binding</keyword>
<dbReference type="PANTHER" id="PTHR47959:SF24">
    <property type="entry name" value="ATP-DEPENDENT RNA HELICASE"/>
    <property type="match status" value="1"/>
</dbReference>
<evidence type="ECO:0000256" key="6">
    <source>
        <dbReference type="ARBA" id="ARBA00022884"/>
    </source>
</evidence>